<comment type="caution">
    <text evidence="1">The sequence shown here is derived from an EMBL/GenBank/DDBJ whole genome shotgun (WGS) entry which is preliminary data.</text>
</comment>
<dbReference type="EMBL" id="SNRW01010882">
    <property type="protein sequence ID" value="KAA6375937.1"/>
    <property type="molecule type" value="Genomic_DNA"/>
</dbReference>
<dbReference type="InterPro" id="IPR011050">
    <property type="entry name" value="Pectin_lyase_fold/virulence"/>
</dbReference>
<dbReference type="AlphaFoldDB" id="A0A5J4UZZ7"/>
<evidence type="ECO:0000313" key="2">
    <source>
        <dbReference type="Proteomes" id="UP000324800"/>
    </source>
</evidence>
<dbReference type="Proteomes" id="UP000324800">
    <property type="component" value="Unassembled WGS sequence"/>
</dbReference>
<accession>A0A5J4UZZ7</accession>
<dbReference type="SUPFAM" id="SSF51126">
    <property type="entry name" value="Pectin lyase-like"/>
    <property type="match status" value="1"/>
</dbReference>
<name>A0A5J4UZZ7_9EUKA</name>
<dbReference type="OrthoDB" id="5950997at2759"/>
<proteinExistence type="predicted"/>
<feature type="non-terminal residue" evidence="1">
    <location>
        <position position="1"/>
    </location>
</feature>
<evidence type="ECO:0000313" key="1">
    <source>
        <dbReference type="EMBL" id="KAA6375937.1"/>
    </source>
</evidence>
<evidence type="ECO:0008006" key="3">
    <source>
        <dbReference type="Google" id="ProtNLM"/>
    </source>
</evidence>
<organism evidence="1 2">
    <name type="scientific">Streblomastix strix</name>
    <dbReference type="NCBI Taxonomy" id="222440"/>
    <lineage>
        <taxon>Eukaryota</taxon>
        <taxon>Metamonada</taxon>
        <taxon>Preaxostyla</taxon>
        <taxon>Oxymonadida</taxon>
        <taxon>Streblomastigidae</taxon>
        <taxon>Streblomastix</taxon>
    </lineage>
</organism>
<gene>
    <name evidence="1" type="ORF">EZS28_028536</name>
</gene>
<protein>
    <recommendedName>
        <fullName evidence="3">Right handed beta helix domain-containing protein</fullName>
    </recommendedName>
</protein>
<feature type="non-terminal residue" evidence="1">
    <location>
        <position position="697"/>
    </location>
</feature>
<reference evidence="1 2" key="1">
    <citation type="submission" date="2019-03" db="EMBL/GenBank/DDBJ databases">
        <title>Single cell metagenomics reveals metabolic interactions within the superorganism composed of flagellate Streblomastix strix and complex community of Bacteroidetes bacteria on its surface.</title>
        <authorList>
            <person name="Treitli S.C."/>
            <person name="Kolisko M."/>
            <person name="Husnik F."/>
            <person name="Keeling P."/>
            <person name="Hampl V."/>
        </authorList>
    </citation>
    <scope>NUCLEOTIDE SEQUENCE [LARGE SCALE GENOMIC DNA]</scope>
    <source>
        <strain evidence="1">ST1C</strain>
    </source>
</reference>
<sequence>SSSGGAISVEVYSEQQLELNEITITNCSGPIGGGIYCLVNDKGKLIIFSTQFKNCTCIDGQGGGLFVRLNGINSQCLLSETVMENCTSSIGGGIHARLNNGELKLNGVNMTNCTSTQGGGLYLFIQSANCLCIISETLIKECNSTDGGGIFAQIAEGNLELSKLTIQDCQSQNGGGIYINLDGNGKIQFGQEILIQNCASSQDNGQGGGLFIDSLASGGIFTISGSIIIENCTNQFKQGGGIYASASYYIQFEFKQMTIRNCTSILEGGGMQLQLSGDSETLIRGQCLFDNCTSIDQSGGGMHIIIEDNSKLEISESVVFQNCTASIGGGIFAQLHGGNISIKQTTMKQCSALNGGGIYVQIFFFEQFLIDNEVLIQECVAFETGDVNGRGGGIYLKLEEEIQSQFQIGSGTQFTLNNASQFGRDIFVYCKNLEYLQFDIIQQLAANSVQCGKIQLPCLTLNYGRTKVLTPEWTEYSIPTNIEVKDKQIGIGGAVAFIGQNLHINLTFVRFVEQCESTKSGISSSIQVLESGGAIIHSEKSQTRCNLHSSIFLDCSSSSSSSLTSNVDPSDITTFIPLWLREKQIGQDGSGLIIAYGETQPSIKADGIQFIEGSILSLIGEGENSSSIIQKDSSHNLFILKDSQLNTSQLTTEIWGQETALIQIDGNQMSKLNGLRVNGGKLEGQLAYGPVIEVIKG</sequence>